<dbReference type="EC" id="3.2.2.26" evidence="1 2"/>
<feature type="domain" description="Nucleoside phosphorylase" evidence="3">
    <location>
        <begin position="30"/>
        <end position="198"/>
    </location>
</feature>
<dbReference type="GO" id="GO:0005829">
    <property type="term" value="C:cytosol"/>
    <property type="evidence" value="ECO:0007669"/>
    <property type="project" value="TreeGrafter"/>
</dbReference>
<dbReference type="Proteomes" id="UP000199207">
    <property type="component" value="Unassembled WGS sequence"/>
</dbReference>
<evidence type="ECO:0000313" key="5">
    <source>
        <dbReference type="Proteomes" id="UP000199207"/>
    </source>
</evidence>
<comment type="catalytic activity">
    <reaction evidence="1">
        <text>futalosine + H2O = dehypoxanthine futalosine + hypoxanthine</text>
        <dbReference type="Rhea" id="RHEA:25904"/>
        <dbReference type="ChEBI" id="CHEBI:15377"/>
        <dbReference type="ChEBI" id="CHEBI:17368"/>
        <dbReference type="ChEBI" id="CHEBI:58863"/>
        <dbReference type="ChEBI" id="CHEBI:58864"/>
        <dbReference type="EC" id="3.2.2.26"/>
    </reaction>
</comment>
<evidence type="ECO:0000259" key="3">
    <source>
        <dbReference type="Pfam" id="PF01048"/>
    </source>
</evidence>
<gene>
    <name evidence="1" type="primary">mqnB</name>
    <name evidence="4" type="ORF">SAMN05421773_102365</name>
</gene>
<keyword evidence="5" id="KW-1185">Reference proteome</keyword>
<dbReference type="SUPFAM" id="SSF53167">
    <property type="entry name" value="Purine and uridine phosphorylases"/>
    <property type="match status" value="1"/>
</dbReference>
<protein>
    <recommendedName>
        <fullName evidence="1 2">Futalosine hydrolase</fullName>
        <shortName evidence="1">FL hydrolase</shortName>
        <ecNumber evidence="1 2">3.2.2.26</ecNumber>
    </recommendedName>
    <alternativeName>
        <fullName evidence="1">Futalosine nucleosidase</fullName>
    </alternativeName>
    <alternativeName>
        <fullName evidence="1">Menaquinone biosynthetic enzyme MqnB</fullName>
    </alternativeName>
</protein>
<dbReference type="Pfam" id="PF01048">
    <property type="entry name" value="PNP_UDP_1"/>
    <property type="match status" value="1"/>
</dbReference>
<dbReference type="NCBIfam" id="TIGR03664">
    <property type="entry name" value="fut_nucase"/>
    <property type="match status" value="1"/>
</dbReference>
<comment type="similarity">
    <text evidence="1">Belongs to the PNP/UDP phosphorylase family. Futalosine hydrolase subfamily.</text>
</comment>
<keyword evidence="1" id="KW-0474">Menaquinone biosynthesis</keyword>
<name>A0A1I1HMB7_9ACTN</name>
<evidence type="ECO:0000256" key="2">
    <source>
        <dbReference type="NCBIfam" id="TIGR03664"/>
    </source>
</evidence>
<organism evidence="4 5">
    <name type="scientific">Streptomyces aidingensis</name>
    <dbReference type="NCBI Taxonomy" id="910347"/>
    <lineage>
        <taxon>Bacteria</taxon>
        <taxon>Bacillati</taxon>
        <taxon>Actinomycetota</taxon>
        <taxon>Actinomycetes</taxon>
        <taxon>Kitasatosporales</taxon>
        <taxon>Streptomycetaceae</taxon>
        <taxon>Streptomyces</taxon>
    </lineage>
</organism>
<dbReference type="Gene3D" id="3.40.50.1580">
    <property type="entry name" value="Nucleoside phosphorylase domain"/>
    <property type="match status" value="1"/>
</dbReference>
<dbReference type="GO" id="GO:0009234">
    <property type="term" value="P:menaquinone biosynthetic process"/>
    <property type="evidence" value="ECO:0007669"/>
    <property type="project" value="UniProtKB-UniRule"/>
</dbReference>
<dbReference type="InterPro" id="IPR000845">
    <property type="entry name" value="Nucleoside_phosphorylase_d"/>
</dbReference>
<comment type="function">
    <text evidence="1">Catalyzes the hydrolysis of futalosine (FL) to dehypoxanthine futalosine (DHFL) and hypoxanthine, a step in the biosynthesis of menaquinone (MK, vitamin K2).</text>
</comment>
<dbReference type="InterPro" id="IPR035994">
    <property type="entry name" value="Nucleoside_phosphorylase_sf"/>
</dbReference>
<comment type="pathway">
    <text evidence="1">Quinol/quinone metabolism; menaquinone biosynthesis.</text>
</comment>
<proteinExistence type="inferred from homology"/>
<dbReference type="NCBIfam" id="NF006087">
    <property type="entry name" value="PRK08236.1"/>
    <property type="match status" value="1"/>
</dbReference>
<dbReference type="PANTHER" id="PTHR46832">
    <property type="entry name" value="5'-METHYLTHIOADENOSINE/S-ADENOSYLHOMOCYSTEINE NUCLEOSIDASE"/>
    <property type="match status" value="1"/>
</dbReference>
<dbReference type="STRING" id="910347.SAMN05421773_102365"/>
<dbReference type="GO" id="GO:0008782">
    <property type="term" value="F:adenosylhomocysteine nucleosidase activity"/>
    <property type="evidence" value="ECO:0007669"/>
    <property type="project" value="TreeGrafter"/>
</dbReference>
<dbReference type="AlphaFoldDB" id="A0A1I1HMB7"/>
<dbReference type="GO" id="GO:0009116">
    <property type="term" value="P:nucleoside metabolic process"/>
    <property type="evidence" value="ECO:0007669"/>
    <property type="project" value="InterPro"/>
</dbReference>
<keyword evidence="1 4" id="KW-0378">Hydrolase</keyword>
<sequence>MLVVTAVPAERDAVAGALAGPARTRVAAGRPEVLAAGVGPAAAAARTAAALTAAALAGEPYGLVISAGVGGGFLPVAGIGSTVVASRMVAADLGVETPQRFVSLAELGFGTSEHLPPAGLAEEAAGAAGAVLGPVLTVATVTGTAERAAGLAARHPGAAAEAMEGFGVAEAAAGQGVPVLEVRTVSNVVGPRDRSAWRIAEALAALTVAFGKLLPVLESWPGPVRDERK</sequence>
<dbReference type="GO" id="GO:0019284">
    <property type="term" value="P:L-methionine salvage from S-adenosylmethionine"/>
    <property type="evidence" value="ECO:0007669"/>
    <property type="project" value="TreeGrafter"/>
</dbReference>
<dbReference type="CDD" id="cd17766">
    <property type="entry name" value="futalosine_nucleosidase_MqnB"/>
    <property type="match status" value="1"/>
</dbReference>
<reference evidence="4 5" key="1">
    <citation type="submission" date="2016-10" db="EMBL/GenBank/DDBJ databases">
        <authorList>
            <person name="de Groot N.N."/>
        </authorList>
    </citation>
    <scope>NUCLEOTIDE SEQUENCE [LARGE SCALE GENOMIC DNA]</scope>
    <source>
        <strain evidence="4 5">CGMCC 4.5739</strain>
    </source>
</reference>
<dbReference type="GO" id="GO:0008930">
    <property type="term" value="F:methylthioadenosine nucleosidase activity"/>
    <property type="evidence" value="ECO:0007669"/>
    <property type="project" value="TreeGrafter"/>
</dbReference>
<dbReference type="UniPathway" id="UPA00079"/>
<dbReference type="PANTHER" id="PTHR46832:SF2">
    <property type="entry name" value="FUTALOSINE HYDROLASE"/>
    <property type="match status" value="1"/>
</dbReference>
<dbReference type="InterPro" id="IPR019963">
    <property type="entry name" value="FL_hydrolase_MqnB"/>
</dbReference>
<accession>A0A1I1HMB7</accession>
<evidence type="ECO:0000313" key="4">
    <source>
        <dbReference type="EMBL" id="SFC22593.1"/>
    </source>
</evidence>
<dbReference type="HAMAP" id="MF_00991">
    <property type="entry name" value="MqnB"/>
    <property type="match status" value="1"/>
</dbReference>
<dbReference type="EMBL" id="FOLM01000002">
    <property type="protein sequence ID" value="SFC22593.1"/>
    <property type="molecule type" value="Genomic_DNA"/>
</dbReference>
<evidence type="ECO:0000256" key="1">
    <source>
        <dbReference type="HAMAP-Rule" id="MF_00991"/>
    </source>
</evidence>